<proteinExistence type="predicted"/>
<name>A0ACC0B817_CATRO</name>
<evidence type="ECO:0000313" key="2">
    <source>
        <dbReference type="Proteomes" id="UP001060085"/>
    </source>
</evidence>
<dbReference type="Proteomes" id="UP001060085">
    <property type="component" value="Linkage Group LG04"/>
</dbReference>
<accession>A0ACC0B817</accession>
<sequence length="214" mass="24262">MKTPSDQGCSFGYELVFRSVRGLHCTWLVPRTRASSNSMDDSDLGEWIHLKRGVVPWRAWPNRSTWTSHHALRWDGCFVESQEVLENKVGPRADLRLFGNRALVWCLAGIDYKMPKFDSDDLVVESEPCPSSPTAALCLSLHSGVEAALICLDSLRLPSCVRNPHVDSSISFVKMTKESVFLLHSMNCFHEHTHTRGLSERSRSHFLYHVFSSD</sequence>
<gene>
    <name evidence="1" type="ORF">M9H77_18659</name>
</gene>
<keyword evidence="2" id="KW-1185">Reference proteome</keyword>
<protein>
    <submittedName>
        <fullName evidence="1">Uncharacterized protein</fullName>
    </submittedName>
</protein>
<reference evidence="2" key="1">
    <citation type="journal article" date="2023" name="Nat. Plants">
        <title>Single-cell RNA sequencing provides a high-resolution roadmap for understanding the multicellular compartmentation of specialized metabolism.</title>
        <authorList>
            <person name="Sun S."/>
            <person name="Shen X."/>
            <person name="Li Y."/>
            <person name="Li Y."/>
            <person name="Wang S."/>
            <person name="Li R."/>
            <person name="Zhang H."/>
            <person name="Shen G."/>
            <person name="Guo B."/>
            <person name="Wei J."/>
            <person name="Xu J."/>
            <person name="St-Pierre B."/>
            <person name="Chen S."/>
            <person name="Sun C."/>
        </authorList>
    </citation>
    <scope>NUCLEOTIDE SEQUENCE [LARGE SCALE GENOMIC DNA]</scope>
</reference>
<comment type="caution">
    <text evidence="1">The sequence shown here is derived from an EMBL/GenBank/DDBJ whole genome shotgun (WGS) entry which is preliminary data.</text>
</comment>
<organism evidence="1 2">
    <name type="scientific">Catharanthus roseus</name>
    <name type="common">Madagascar periwinkle</name>
    <name type="synonym">Vinca rosea</name>
    <dbReference type="NCBI Taxonomy" id="4058"/>
    <lineage>
        <taxon>Eukaryota</taxon>
        <taxon>Viridiplantae</taxon>
        <taxon>Streptophyta</taxon>
        <taxon>Embryophyta</taxon>
        <taxon>Tracheophyta</taxon>
        <taxon>Spermatophyta</taxon>
        <taxon>Magnoliopsida</taxon>
        <taxon>eudicotyledons</taxon>
        <taxon>Gunneridae</taxon>
        <taxon>Pentapetalae</taxon>
        <taxon>asterids</taxon>
        <taxon>lamiids</taxon>
        <taxon>Gentianales</taxon>
        <taxon>Apocynaceae</taxon>
        <taxon>Rauvolfioideae</taxon>
        <taxon>Vinceae</taxon>
        <taxon>Catharanthinae</taxon>
        <taxon>Catharanthus</taxon>
    </lineage>
</organism>
<dbReference type="EMBL" id="CM044704">
    <property type="protein sequence ID" value="KAI5668806.1"/>
    <property type="molecule type" value="Genomic_DNA"/>
</dbReference>
<evidence type="ECO:0000313" key="1">
    <source>
        <dbReference type="EMBL" id="KAI5668806.1"/>
    </source>
</evidence>